<evidence type="ECO:0000313" key="2">
    <source>
        <dbReference type="EMBL" id="KAJ3171802.1"/>
    </source>
</evidence>
<feature type="compositionally biased region" description="Polar residues" evidence="1">
    <location>
        <begin position="522"/>
        <end position="537"/>
    </location>
</feature>
<accession>A0AAD5TEQ1</accession>
<name>A0AAD5TEQ1_9FUNG</name>
<feature type="region of interest" description="Disordered" evidence="1">
    <location>
        <begin position="723"/>
        <end position="772"/>
    </location>
</feature>
<feature type="compositionally biased region" description="Polar residues" evidence="1">
    <location>
        <begin position="731"/>
        <end position="742"/>
    </location>
</feature>
<reference evidence="2" key="1">
    <citation type="submission" date="2020-05" db="EMBL/GenBank/DDBJ databases">
        <title>Phylogenomic resolution of chytrid fungi.</title>
        <authorList>
            <person name="Stajich J.E."/>
            <person name="Amses K."/>
            <person name="Simmons R."/>
            <person name="Seto K."/>
            <person name="Myers J."/>
            <person name="Bonds A."/>
            <person name="Quandt C.A."/>
            <person name="Barry K."/>
            <person name="Liu P."/>
            <person name="Grigoriev I."/>
            <person name="Longcore J.E."/>
            <person name="James T.Y."/>
        </authorList>
    </citation>
    <scope>NUCLEOTIDE SEQUENCE</scope>
    <source>
        <strain evidence="2">JEL0379</strain>
    </source>
</reference>
<feature type="region of interest" description="Disordered" evidence="1">
    <location>
        <begin position="1"/>
        <end position="57"/>
    </location>
</feature>
<dbReference type="EMBL" id="JADGJQ010000084">
    <property type="protein sequence ID" value="KAJ3171802.1"/>
    <property type="molecule type" value="Genomic_DNA"/>
</dbReference>
<keyword evidence="3" id="KW-1185">Reference proteome</keyword>
<dbReference type="AlphaFoldDB" id="A0AAD5TEQ1"/>
<dbReference type="Proteomes" id="UP001212152">
    <property type="component" value="Unassembled WGS sequence"/>
</dbReference>
<evidence type="ECO:0000256" key="1">
    <source>
        <dbReference type="SAM" id="MobiDB-lite"/>
    </source>
</evidence>
<feature type="compositionally biased region" description="Low complexity" evidence="1">
    <location>
        <begin position="754"/>
        <end position="766"/>
    </location>
</feature>
<gene>
    <name evidence="2" type="ORF">HDU87_008270</name>
</gene>
<feature type="region of interest" description="Disordered" evidence="1">
    <location>
        <begin position="506"/>
        <end position="537"/>
    </location>
</feature>
<sequence>MSSGAVDIPSSRGARDRPSAASADPTTTSGTAGVGSATKSPLSLSAASPKWADTSAPIVSPRNRKLSVLDVASSPMAVNFHTWRVNALTTNAYRQAQFLEHAQKAFAAESRPGDFDKRSLKILQDLGFAKKGPQQQQQQQQQPQSNGYASLRTLLLAPTSSLSDAEWLVSVKTFLAAFPELFDEFKEAFGVREEDAPQADDTTPLVELEVEKPLVRRSSSKVQFDHPPTPGVEALHEDATYFPPTPAPLDNAVLPFDFHDSVASPYPMDSTDTPQLPEVDPSAAAEPNEVCLNGHYIAYDLHVAMMDRPNEMRDLIQRNPEIFENVQHACGTDERWLELEDVFYTPREEMDDLTWMKAISSHMEGNPSLLAMLKELVGYDMHEEVFDAEDSDSDVSLEDINAAEEPQEKVEWLDTVVKMRDMPEIMARLENDYPQFFANVKKALSGEDETEYDHFIAAFFSSPGTLSDDEWEAEIQRYLSRAKTLMGQLREIALYELDIDESPTERADNLFEPPVPAGPVTAGTQPSPLSATPQTPTSRIEVKSRADANTIRELETDHPLFFNLLRKHLSSRDEYHRFLRVLYAPREAISDEKWEPLITRRFLSTSRRLRQMFREVVDATVIATSEVMNSDDEDYQGCFEVPLRGLPDASQRILRLTVAHADHFSKIKRRLGDQYGRFTALLVTPRDDLTDDKWAERIEGFLEGDVKLTAEFASIVGVEQVRTRSRDDKSTAPSATHAQASHPSHIAIPPPQIPTITHGVPVSGGSPAPPSETEVQFAVREQLASSIPQLEFYMELKTAVDDDKAYGKILHALIEHEETEKIVAREREEGGGVVATAAAPGSLPGPAGHARTPSMANVIGGNMDAAKVMDAVHEVVGEGGDVSKRVEAWLAAKKTA</sequence>
<evidence type="ECO:0000313" key="3">
    <source>
        <dbReference type="Proteomes" id="UP001212152"/>
    </source>
</evidence>
<feature type="compositionally biased region" description="Low complexity" evidence="1">
    <location>
        <begin position="26"/>
        <end position="38"/>
    </location>
</feature>
<protein>
    <submittedName>
        <fullName evidence="2">Uncharacterized protein</fullName>
    </submittedName>
</protein>
<organism evidence="2 3">
    <name type="scientific">Geranomyces variabilis</name>
    <dbReference type="NCBI Taxonomy" id="109894"/>
    <lineage>
        <taxon>Eukaryota</taxon>
        <taxon>Fungi</taxon>
        <taxon>Fungi incertae sedis</taxon>
        <taxon>Chytridiomycota</taxon>
        <taxon>Chytridiomycota incertae sedis</taxon>
        <taxon>Chytridiomycetes</taxon>
        <taxon>Spizellomycetales</taxon>
        <taxon>Powellomycetaceae</taxon>
        <taxon>Geranomyces</taxon>
    </lineage>
</organism>
<comment type="caution">
    <text evidence="2">The sequence shown here is derived from an EMBL/GenBank/DDBJ whole genome shotgun (WGS) entry which is preliminary data.</text>
</comment>
<proteinExistence type="predicted"/>